<feature type="compositionally biased region" description="Pro residues" evidence="1">
    <location>
        <begin position="48"/>
        <end position="57"/>
    </location>
</feature>
<dbReference type="GO" id="GO:0006914">
    <property type="term" value="P:autophagy"/>
    <property type="evidence" value="ECO:0007669"/>
    <property type="project" value="UniProtKB-ARBA"/>
</dbReference>
<evidence type="ECO:0000313" key="3">
    <source>
        <dbReference type="EMBL" id="CAD7627652.1"/>
    </source>
</evidence>
<dbReference type="InterPro" id="IPR045269">
    <property type="entry name" value="Atg1-like"/>
</dbReference>
<organism evidence="3">
    <name type="scientific">Medioppia subpectinata</name>
    <dbReference type="NCBI Taxonomy" id="1979941"/>
    <lineage>
        <taxon>Eukaryota</taxon>
        <taxon>Metazoa</taxon>
        <taxon>Ecdysozoa</taxon>
        <taxon>Arthropoda</taxon>
        <taxon>Chelicerata</taxon>
        <taxon>Arachnida</taxon>
        <taxon>Acari</taxon>
        <taxon>Acariformes</taxon>
        <taxon>Sarcoptiformes</taxon>
        <taxon>Oribatida</taxon>
        <taxon>Brachypylina</taxon>
        <taxon>Oppioidea</taxon>
        <taxon>Oppiidae</taxon>
        <taxon>Medioppia</taxon>
    </lineage>
</organism>
<dbReference type="GO" id="GO:0010506">
    <property type="term" value="P:regulation of autophagy"/>
    <property type="evidence" value="ECO:0007669"/>
    <property type="project" value="InterPro"/>
</dbReference>
<dbReference type="Gene3D" id="1.10.510.10">
    <property type="entry name" value="Transferase(Phosphotransferase) domain 1"/>
    <property type="match status" value="1"/>
</dbReference>
<evidence type="ECO:0000259" key="2">
    <source>
        <dbReference type="PROSITE" id="PS50011"/>
    </source>
</evidence>
<evidence type="ECO:0000256" key="1">
    <source>
        <dbReference type="SAM" id="MobiDB-lite"/>
    </source>
</evidence>
<feature type="region of interest" description="Disordered" evidence="1">
    <location>
        <begin position="1"/>
        <end position="62"/>
    </location>
</feature>
<dbReference type="InterPro" id="IPR000719">
    <property type="entry name" value="Prot_kinase_dom"/>
</dbReference>
<dbReference type="AlphaFoldDB" id="A0A7R9KQQ9"/>
<reference evidence="3" key="1">
    <citation type="submission" date="2020-11" db="EMBL/GenBank/DDBJ databases">
        <authorList>
            <person name="Tran Van P."/>
        </authorList>
    </citation>
    <scope>NUCLEOTIDE SEQUENCE</scope>
</reference>
<name>A0A7R9KQQ9_9ACAR</name>
<feature type="compositionally biased region" description="Basic and acidic residues" evidence="1">
    <location>
        <begin position="1"/>
        <end position="11"/>
    </location>
</feature>
<feature type="region of interest" description="Disordered" evidence="1">
    <location>
        <begin position="111"/>
        <end position="130"/>
    </location>
</feature>
<dbReference type="InterPro" id="IPR011009">
    <property type="entry name" value="Kinase-like_dom_sf"/>
</dbReference>
<dbReference type="CDD" id="cd00180">
    <property type="entry name" value="PKc"/>
    <property type="match status" value="1"/>
</dbReference>
<feature type="compositionally biased region" description="Low complexity" evidence="1">
    <location>
        <begin position="111"/>
        <end position="122"/>
    </location>
</feature>
<dbReference type="PANTHER" id="PTHR24348">
    <property type="entry name" value="SERINE/THREONINE-PROTEIN KINASE UNC-51-RELATED"/>
    <property type="match status" value="1"/>
</dbReference>
<dbReference type="GO" id="GO:0005737">
    <property type="term" value="C:cytoplasm"/>
    <property type="evidence" value="ECO:0007669"/>
    <property type="project" value="TreeGrafter"/>
</dbReference>
<dbReference type="OrthoDB" id="3253298at2759"/>
<dbReference type="EMBL" id="OC859496">
    <property type="protein sequence ID" value="CAD7627652.1"/>
    <property type="molecule type" value="Genomic_DNA"/>
</dbReference>
<feature type="domain" description="Protein kinase" evidence="2">
    <location>
        <begin position="209"/>
        <end position="471"/>
    </location>
</feature>
<accession>A0A7R9KQQ9</accession>
<dbReference type="Proteomes" id="UP000759131">
    <property type="component" value="Unassembled WGS sequence"/>
</dbReference>
<dbReference type="SUPFAM" id="SSF56112">
    <property type="entry name" value="Protein kinase-like (PK-like)"/>
    <property type="match status" value="1"/>
</dbReference>
<dbReference type="PROSITE" id="PS50011">
    <property type="entry name" value="PROTEIN_KINASE_DOM"/>
    <property type="match status" value="1"/>
</dbReference>
<dbReference type="Gene3D" id="3.30.200.20">
    <property type="entry name" value="Phosphorylase Kinase, domain 1"/>
    <property type="match status" value="1"/>
</dbReference>
<gene>
    <name evidence="3" type="ORF">OSB1V03_LOCUS8077</name>
</gene>
<sequence length="471" mass="52127">MSDKNEWEGRAQHTGAGPPTPSSPGQWRQPPHTPGTGVRQSTSSSWLPPTPITPAPPQSQIQSSGWYQVNTGALDRYPASAARRLFTDTRPQMASTSEAQLLLPGAVPTVTPVTQVPGPGYPERTGNTPTGYIMRPMGRLQQMYEEVPAYGHPQVSTQSGDMNVSSARETGGGGWLSRLLPCTPDSWLNDKTVRDLAKLRSLGFDVQKFERGDQLGEGAYSRVFMGAYTGQIGSTAATRSRYLAGVKPGQTFAAKYVQLTHDTQPIDHLCHIVEKGIIKTLKHPNIVAFKVNINLGQRVILRPLVSGQQLPDIVSYRRMFLIMEYGDQGSLDAFTNQGKLNDQLTVQFTGELCSAMAYMHYNGVAHLDCHINNIMVFSAPGGQFTVKYIDFGLSLSCPLYSKLGVQVWGSEWRKMAKMDMSDLVHVLHYMLDKCRRNRLNTGADLSQVRAVAREMLTTKEHMFDVIKKYTF</sequence>
<keyword evidence="4" id="KW-1185">Reference proteome</keyword>
<dbReference type="Pfam" id="PF00069">
    <property type="entry name" value="Pkinase"/>
    <property type="match status" value="1"/>
</dbReference>
<protein>
    <recommendedName>
        <fullName evidence="2">Protein kinase domain-containing protein</fullName>
    </recommendedName>
</protein>
<feature type="compositionally biased region" description="Polar residues" evidence="1">
    <location>
        <begin position="38"/>
        <end position="47"/>
    </location>
</feature>
<evidence type="ECO:0000313" key="4">
    <source>
        <dbReference type="Proteomes" id="UP000759131"/>
    </source>
</evidence>
<dbReference type="EMBL" id="CAJPIZ010004921">
    <property type="protein sequence ID" value="CAG2108082.1"/>
    <property type="molecule type" value="Genomic_DNA"/>
</dbReference>
<proteinExistence type="predicted"/>
<dbReference type="GO" id="GO:0004674">
    <property type="term" value="F:protein serine/threonine kinase activity"/>
    <property type="evidence" value="ECO:0007669"/>
    <property type="project" value="InterPro"/>
</dbReference>
<dbReference type="GO" id="GO:0005524">
    <property type="term" value="F:ATP binding"/>
    <property type="evidence" value="ECO:0007669"/>
    <property type="project" value="InterPro"/>
</dbReference>